<evidence type="ECO:0008006" key="3">
    <source>
        <dbReference type="Google" id="ProtNLM"/>
    </source>
</evidence>
<dbReference type="PANTHER" id="PTHR11439">
    <property type="entry name" value="GAG-POL-RELATED RETROTRANSPOSON"/>
    <property type="match status" value="1"/>
</dbReference>
<dbReference type="Proteomes" id="UP001497516">
    <property type="component" value="Chromosome 8"/>
</dbReference>
<gene>
    <name evidence="1" type="ORF">LTRI10_LOCUS46691</name>
</gene>
<proteinExistence type="predicted"/>
<accession>A0AAV2GBX3</accession>
<dbReference type="AlphaFoldDB" id="A0AAV2GBX3"/>
<keyword evidence="2" id="KW-1185">Reference proteome</keyword>
<dbReference type="PANTHER" id="PTHR11439:SF470">
    <property type="entry name" value="CYSTEINE-RICH RLK (RECEPTOR-LIKE PROTEIN KINASE) 8"/>
    <property type="match status" value="1"/>
</dbReference>
<evidence type="ECO:0000313" key="2">
    <source>
        <dbReference type="Proteomes" id="UP001497516"/>
    </source>
</evidence>
<organism evidence="1 2">
    <name type="scientific">Linum trigynum</name>
    <dbReference type="NCBI Taxonomy" id="586398"/>
    <lineage>
        <taxon>Eukaryota</taxon>
        <taxon>Viridiplantae</taxon>
        <taxon>Streptophyta</taxon>
        <taxon>Embryophyta</taxon>
        <taxon>Tracheophyta</taxon>
        <taxon>Spermatophyta</taxon>
        <taxon>Magnoliopsida</taxon>
        <taxon>eudicotyledons</taxon>
        <taxon>Gunneridae</taxon>
        <taxon>Pentapetalae</taxon>
        <taxon>rosids</taxon>
        <taxon>fabids</taxon>
        <taxon>Malpighiales</taxon>
        <taxon>Linaceae</taxon>
        <taxon>Linum</taxon>
    </lineage>
</organism>
<sequence length="75" mass="8247">MYLASTRPDIAYAVQIVSQFMAAPRIAHLDAVHRILHYLQGTRDVGLFLPSQGSLVLQAFSDSDYAGFVVLRGPL</sequence>
<dbReference type="EMBL" id="OZ034821">
    <property type="protein sequence ID" value="CAL1407000.1"/>
    <property type="molecule type" value="Genomic_DNA"/>
</dbReference>
<evidence type="ECO:0000313" key="1">
    <source>
        <dbReference type="EMBL" id="CAL1407000.1"/>
    </source>
</evidence>
<name>A0AAV2GBX3_9ROSI</name>
<protein>
    <recommendedName>
        <fullName evidence="3">Mitochondrial protein</fullName>
    </recommendedName>
</protein>
<reference evidence="1 2" key="1">
    <citation type="submission" date="2024-04" db="EMBL/GenBank/DDBJ databases">
        <authorList>
            <person name="Fracassetti M."/>
        </authorList>
    </citation>
    <scope>NUCLEOTIDE SEQUENCE [LARGE SCALE GENOMIC DNA]</scope>
</reference>